<dbReference type="AlphaFoldDB" id="X1PQP4"/>
<dbReference type="PANTHER" id="PTHR30135:SF3">
    <property type="entry name" value="GLUCONEOGENESIS FACTOR-RELATED"/>
    <property type="match status" value="1"/>
</dbReference>
<organism evidence="2">
    <name type="scientific">marine sediment metagenome</name>
    <dbReference type="NCBI Taxonomy" id="412755"/>
    <lineage>
        <taxon>unclassified sequences</taxon>
        <taxon>metagenomes</taxon>
        <taxon>ecological metagenomes</taxon>
    </lineage>
</organism>
<dbReference type="EMBL" id="BARV01024171">
    <property type="protein sequence ID" value="GAI44841.1"/>
    <property type="molecule type" value="Genomic_DNA"/>
</dbReference>
<dbReference type="PANTHER" id="PTHR30135">
    <property type="entry name" value="UNCHARACTERIZED PROTEIN YVCK-RELATED"/>
    <property type="match status" value="1"/>
</dbReference>
<keyword evidence="1" id="KW-0963">Cytoplasm</keyword>
<dbReference type="Pfam" id="PF01933">
    <property type="entry name" value="CofD"/>
    <property type="match status" value="1"/>
</dbReference>
<dbReference type="InterPro" id="IPR038136">
    <property type="entry name" value="CofD-like_dom_sf"/>
</dbReference>
<comment type="caution">
    <text evidence="2">The sequence shown here is derived from an EMBL/GenBank/DDBJ whole genome shotgun (WGS) entry which is preliminary data.</text>
</comment>
<reference evidence="2" key="1">
    <citation type="journal article" date="2014" name="Front. Microbiol.">
        <title>High frequency of phylogenetically diverse reductive dehalogenase-homologous genes in deep subseafloor sedimentary metagenomes.</title>
        <authorList>
            <person name="Kawai M."/>
            <person name="Futagami T."/>
            <person name="Toyoda A."/>
            <person name="Takaki Y."/>
            <person name="Nishi S."/>
            <person name="Hori S."/>
            <person name="Arai W."/>
            <person name="Tsubouchi T."/>
            <person name="Morono Y."/>
            <person name="Uchiyama I."/>
            <person name="Ito T."/>
            <person name="Fujiyama A."/>
            <person name="Inagaki F."/>
            <person name="Takami H."/>
        </authorList>
    </citation>
    <scope>NUCLEOTIDE SEQUENCE</scope>
    <source>
        <strain evidence="2">Expedition CK06-06</strain>
    </source>
</reference>
<dbReference type="Gene3D" id="3.40.50.10680">
    <property type="entry name" value="CofD-like domains"/>
    <property type="match status" value="1"/>
</dbReference>
<proteinExistence type="predicted"/>
<gene>
    <name evidence="2" type="ORF">S06H3_39499</name>
</gene>
<evidence type="ECO:0000256" key="1">
    <source>
        <dbReference type="ARBA" id="ARBA00022490"/>
    </source>
</evidence>
<dbReference type="InterPro" id="IPR002882">
    <property type="entry name" value="CofD"/>
</dbReference>
<evidence type="ECO:0000313" key="2">
    <source>
        <dbReference type="EMBL" id="GAI44841.1"/>
    </source>
</evidence>
<name>X1PQP4_9ZZZZ</name>
<sequence length="117" mass="13546">RAKAKKIYVCNLMTKIGHTDNFTVLDFLAKIESYLGKGVIKYVIYNKEKPESRLLRKYASEGELVSSRGLVRARPDIKFIGRNIISHKFPQQKKGDLIRRTLIRHDSDKIAKIIFNL</sequence>
<dbReference type="InterPro" id="IPR010119">
    <property type="entry name" value="Gluconeogen_factor"/>
</dbReference>
<protein>
    <submittedName>
        <fullName evidence="2">Uncharacterized protein</fullName>
    </submittedName>
</protein>
<accession>X1PQP4</accession>
<dbReference type="SUPFAM" id="SSF142338">
    <property type="entry name" value="CofD-like"/>
    <property type="match status" value="1"/>
</dbReference>
<feature type="non-terminal residue" evidence="2">
    <location>
        <position position="1"/>
    </location>
</feature>
<dbReference type="GO" id="GO:0043743">
    <property type="term" value="F:LPPG:FO 2-phospho-L-lactate transferase activity"/>
    <property type="evidence" value="ECO:0007669"/>
    <property type="project" value="InterPro"/>
</dbReference>